<accession>E2A6B7</accession>
<proteinExistence type="predicted"/>
<dbReference type="EMBL" id="GL437123">
    <property type="protein sequence ID" value="EFN71002.1"/>
    <property type="molecule type" value="Genomic_DNA"/>
</dbReference>
<sequence>MLIKMLIKFIMLGSAIFCAKILYFTLLQHCKTTERKKEKEIDEKMCTDKLEDTINDQKRNPPRKPPRVFTLIPPIERNNNSKNSLQDTILNNVHFETLANDDYIRSKGYKVKGSNQGRVQIESHSNDALLINNKPQEQKPCEISTDEISTVEISTDLSKSASQTELIKLLQLRILVTNSSGSRNSQYSK</sequence>
<evidence type="ECO:0000256" key="1">
    <source>
        <dbReference type="SAM" id="Phobius"/>
    </source>
</evidence>
<dbReference type="Proteomes" id="UP000000311">
    <property type="component" value="Unassembled WGS sequence"/>
</dbReference>
<keyword evidence="3" id="KW-1185">Reference proteome</keyword>
<gene>
    <name evidence="2" type="ORF">EAG_09891</name>
</gene>
<keyword evidence="1" id="KW-0812">Transmembrane</keyword>
<reference evidence="2 3" key="1">
    <citation type="journal article" date="2010" name="Science">
        <title>Genomic comparison of the ants Camponotus floridanus and Harpegnathos saltator.</title>
        <authorList>
            <person name="Bonasio R."/>
            <person name="Zhang G."/>
            <person name="Ye C."/>
            <person name="Mutti N.S."/>
            <person name="Fang X."/>
            <person name="Qin N."/>
            <person name="Donahue G."/>
            <person name="Yang P."/>
            <person name="Li Q."/>
            <person name="Li C."/>
            <person name="Zhang P."/>
            <person name="Huang Z."/>
            <person name="Berger S.L."/>
            <person name="Reinberg D."/>
            <person name="Wang J."/>
            <person name="Liebig J."/>
        </authorList>
    </citation>
    <scope>NUCLEOTIDE SEQUENCE [LARGE SCALE GENOMIC DNA]</scope>
    <source>
        <strain evidence="3">C129</strain>
    </source>
</reference>
<evidence type="ECO:0000313" key="2">
    <source>
        <dbReference type="EMBL" id="EFN71002.1"/>
    </source>
</evidence>
<feature type="transmembrane region" description="Helical" evidence="1">
    <location>
        <begin position="6"/>
        <end position="27"/>
    </location>
</feature>
<name>E2A6B7_CAMFO</name>
<keyword evidence="1" id="KW-1133">Transmembrane helix</keyword>
<organism evidence="3">
    <name type="scientific">Camponotus floridanus</name>
    <name type="common">Florida carpenter ant</name>
    <dbReference type="NCBI Taxonomy" id="104421"/>
    <lineage>
        <taxon>Eukaryota</taxon>
        <taxon>Metazoa</taxon>
        <taxon>Ecdysozoa</taxon>
        <taxon>Arthropoda</taxon>
        <taxon>Hexapoda</taxon>
        <taxon>Insecta</taxon>
        <taxon>Pterygota</taxon>
        <taxon>Neoptera</taxon>
        <taxon>Endopterygota</taxon>
        <taxon>Hymenoptera</taxon>
        <taxon>Apocrita</taxon>
        <taxon>Aculeata</taxon>
        <taxon>Formicoidea</taxon>
        <taxon>Formicidae</taxon>
        <taxon>Formicinae</taxon>
        <taxon>Camponotus</taxon>
    </lineage>
</organism>
<dbReference type="AlphaFoldDB" id="E2A6B7"/>
<protein>
    <submittedName>
        <fullName evidence="2">Uncharacterized protein</fullName>
    </submittedName>
</protein>
<keyword evidence="1" id="KW-0472">Membrane</keyword>
<evidence type="ECO:0000313" key="3">
    <source>
        <dbReference type="Proteomes" id="UP000000311"/>
    </source>
</evidence>
<dbReference type="OrthoDB" id="10388633at2759"/>
<dbReference type="InParanoid" id="E2A6B7"/>